<protein>
    <submittedName>
        <fullName evidence="7">WD repeat-containing protein 36</fullName>
    </submittedName>
</protein>
<dbReference type="InterPro" id="IPR059157">
    <property type="entry name" value="WDR36-Utp21_N"/>
</dbReference>
<name>A0A0A9WAC9_LYGHE</name>
<dbReference type="SUPFAM" id="SSF50978">
    <property type="entry name" value="WD40 repeat-like"/>
    <property type="match status" value="2"/>
</dbReference>
<dbReference type="InterPro" id="IPR001680">
    <property type="entry name" value="WD40_rpt"/>
</dbReference>
<proteinExistence type="predicted"/>
<feature type="repeat" description="WD" evidence="3">
    <location>
        <begin position="566"/>
        <end position="607"/>
    </location>
</feature>
<feature type="repeat" description="WD" evidence="3">
    <location>
        <begin position="476"/>
        <end position="510"/>
    </location>
</feature>
<dbReference type="PROSITE" id="PS50082">
    <property type="entry name" value="WD_REPEATS_2"/>
    <property type="match status" value="4"/>
</dbReference>
<gene>
    <name evidence="7" type="primary">WDR36</name>
    <name evidence="7" type="ORF">CM83_74606</name>
    <name evidence="8" type="ORF">g.51624</name>
</gene>
<dbReference type="FunFam" id="2.130.10.10:FF:000109">
    <property type="entry name" value="WD repeat domain 36"/>
    <property type="match status" value="1"/>
</dbReference>
<dbReference type="PANTHER" id="PTHR22840:SF12">
    <property type="entry name" value="WD REPEAT-CONTAINING PROTEIN 36"/>
    <property type="match status" value="1"/>
</dbReference>
<feature type="repeat" description="WD" evidence="3">
    <location>
        <begin position="95"/>
        <end position="134"/>
    </location>
</feature>
<dbReference type="InterPro" id="IPR019775">
    <property type="entry name" value="WD40_repeat_CS"/>
</dbReference>
<evidence type="ECO:0000256" key="4">
    <source>
        <dbReference type="SAM" id="MobiDB-lite"/>
    </source>
</evidence>
<feature type="domain" description="WDR36/Utp21 N-terminal" evidence="6">
    <location>
        <begin position="35"/>
        <end position="300"/>
    </location>
</feature>
<dbReference type="GO" id="GO:0032040">
    <property type="term" value="C:small-subunit processome"/>
    <property type="evidence" value="ECO:0007669"/>
    <property type="project" value="InterPro"/>
</dbReference>
<evidence type="ECO:0000313" key="8">
    <source>
        <dbReference type="EMBL" id="JAQ07715.1"/>
    </source>
</evidence>
<keyword evidence="2" id="KW-0677">Repeat</keyword>
<evidence type="ECO:0000256" key="2">
    <source>
        <dbReference type="ARBA" id="ARBA00022737"/>
    </source>
</evidence>
<dbReference type="GO" id="GO:0034388">
    <property type="term" value="C:Pwp2p-containing subcomplex of 90S preribosome"/>
    <property type="evidence" value="ECO:0007669"/>
    <property type="project" value="TreeGrafter"/>
</dbReference>
<reference evidence="8" key="3">
    <citation type="journal article" date="2016" name="Gigascience">
        <title>De novo construction of an expanded transcriptome assembly for the western tarnished plant bug, Lygus hesperus.</title>
        <authorList>
            <person name="Tassone E.E."/>
            <person name="Geib S.M."/>
            <person name="Hall B."/>
            <person name="Fabrick J.A."/>
            <person name="Brent C.S."/>
            <person name="Hull J.J."/>
        </authorList>
    </citation>
    <scope>NUCLEOTIDE SEQUENCE</scope>
</reference>
<dbReference type="InterPro" id="IPR015943">
    <property type="entry name" value="WD40/YVTN_repeat-like_dom_sf"/>
</dbReference>
<evidence type="ECO:0000256" key="3">
    <source>
        <dbReference type="PROSITE-ProRule" id="PRU00221"/>
    </source>
</evidence>
<dbReference type="Pfam" id="PF25168">
    <property type="entry name" value="Beta-prop_WDR36-Utp21_2nd"/>
    <property type="match status" value="1"/>
</dbReference>
<dbReference type="PROSITE" id="PS00678">
    <property type="entry name" value="WD_REPEATS_1"/>
    <property type="match status" value="1"/>
</dbReference>
<dbReference type="SMART" id="SM00320">
    <property type="entry name" value="WD40"/>
    <property type="match status" value="9"/>
</dbReference>
<dbReference type="PANTHER" id="PTHR22840">
    <property type="entry name" value="WD REPEAT-CONTAINING PROTEIN 36"/>
    <property type="match status" value="1"/>
</dbReference>
<feature type="region of interest" description="Disordered" evidence="4">
    <location>
        <begin position="673"/>
        <end position="693"/>
    </location>
</feature>
<dbReference type="AlphaFoldDB" id="A0A0A9WAC9"/>
<accession>A0A0A9WAC9</accession>
<dbReference type="InterPro" id="IPR036322">
    <property type="entry name" value="WD40_repeat_dom_sf"/>
</dbReference>
<reference evidence="7" key="2">
    <citation type="submission" date="2014-07" db="EMBL/GenBank/DDBJ databases">
        <authorList>
            <person name="Hull J."/>
        </authorList>
    </citation>
    <scope>NUCLEOTIDE SEQUENCE</scope>
</reference>
<evidence type="ECO:0000256" key="1">
    <source>
        <dbReference type="ARBA" id="ARBA00022574"/>
    </source>
</evidence>
<feature type="repeat" description="WD" evidence="3">
    <location>
        <begin position="266"/>
        <end position="297"/>
    </location>
</feature>
<dbReference type="Gene3D" id="2.130.10.10">
    <property type="entry name" value="YVTN repeat-like/Quinoprotein amine dehydrogenase"/>
    <property type="match status" value="2"/>
</dbReference>
<evidence type="ECO:0000259" key="6">
    <source>
        <dbReference type="Pfam" id="PF25171"/>
    </source>
</evidence>
<sequence length="896" mass="100218">MSSSKIFSRNRALGYVCNHVPCTTRYLKRRQETVIVSSVGKAFHSYGVNHLTLLSVSEPLSDEISCMVADRRWVFTAAGGKIQGWKRGVHVVSTFEGHDKPIHSLLLFGPLLISVCEDNVVKMWDRGSRELVSTLPMDAKTFNVSCLVHPQTYLNKIVFGSEQGGLELWNLKTMSMIHKFKPWDSSVLVLEQAPALDVLGIGLASGLIVIHNIKFDETLLEFSQDWGPVTGLAFRTDGPPILASSSPSGQIVLWDLEERKVASQITEAHEGSITTLKFLQGEPLLLSTSSDNSIKLWIFDQQDYTGRLLRFRAGHAAQPNVVRFCPSNPNHLFTTGGDSSLRVFNVISESMNFSMGRASYNRKSAKKKKEIAETLLMPQMTEMSVCPTREKEWDNIACLHSGSPFTTTWSYDKRRMGDHKLLPPQYAKATRVTLEVYASAVQITNCGNFVVVGYSSGEMERFNIQSGIHRCKYGDPKAHKGVVRGVAVDPLNQWVFSGCNEGLVKFWKFRIPKTPNLCPKSLAVLQLSDGISFFRIHQESSLMCAILEDFSISIIDYEMKKVVRKLEAHGGQVTDACFSSDARWVITSCMDGRIRTWDIPTASLIDVFKTDAPCISLSLSPTGQYLVTAHVNYLGVFLWSNKTLYSHVSLRPLTSSKSEAEVDLSELFTLDRGGVEDEEDEEEDDATTEPDQIGDLATFSNVASVFWKNLLNYEIIRQRNRPDESVLQKSVTAPFFLPQLAPTLTQDVRFDISTKEFEEEKAISKITLYEKTGLTQALDSSSMIYADLATRLASLPSSSLHYEIVSLEDPAHLGKFIKFLAWLLSTKTQIELAEAYLSVFLKAHTEACLSNPRLIDALCSLEESHSNVWETLKSEFMFNLSVIDSIRRFNATSIAM</sequence>
<dbReference type="GO" id="GO:0006364">
    <property type="term" value="P:rRNA processing"/>
    <property type="evidence" value="ECO:0007669"/>
    <property type="project" value="InterPro"/>
</dbReference>
<evidence type="ECO:0000313" key="7">
    <source>
        <dbReference type="EMBL" id="JAG04729.1"/>
    </source>
</evidence>
<feature type="compositionally biased region" description="Acidic residues" evidence="4">
    <location>
        <begin position="676"/>
        <end position="688"/>
    </location>
</feature>
<keyword evidence="1 3" id="KW-0853">WD repeat</keyword>
<dbReference type="EMBL" id="GBHO01038875">
    <property type="protein sequence ID" value="JAG04729.1"/>
    <property type="molecule type" value="Transcribed_RNA"/>
</dbReference>
<evidence type="ECO:0000259" key="5">
    <source>
        <dbReference type="Pfam" id="PF04192"/>
    </source>
</evidence>
<dbReference type="EMBL" id="GDHC01010914">
    <property type="protein sequence ID" value="JAQ07715.1"/>
    <property type="molecule type" value="Transcribed_RNA"/>
</dbReference>
<dbReference type="Pfam" id="PF04192">
    <property type="entry name" value="Utp21"/>
    <property type="match status" value="1"/>
</dbReference>
<organism evidence="7">
    <name type="scientific">Lygus hesperus</name>
    <name type="common">Western plant bug</name>
    <dbReference type="NCBI Taxonomy" id="30085"/>
    <lineage>
        <taxon>Eukaryota</taxon>
        <taxon>Metazoa</taxon>
        <taxon>Ecdysozoa</taxon>
        <taxon>Arthropoda</taxon>
        <taxon>Hexapoda</taxon>
        <taxon>Insecta</taxon>
        <taxon>Pterygota</taxon>
        <taxon>Neoptera</taxon>
        <taxon>Paraneoptera</taxon>
        <taxon>Hemiptera</taxon>
        <taxon>Heteroptera</taxon>
        <taxon>Panheteroptera</taxon>
        <taxon>Cimicomorpha</taxon>
        <taxon>Miridae</taxon>
        <taxon>Mirini</taxon>
        <taxon>Lygus</taxon>
    </lineage>
</organism>
<reference evidence="7" key="1">
    <citation type="journal article" date="2014" name="PLoS ONE">
        <title>Transcriptome-Based Identification of ABC Transporters in the Western Tarnished Plant Bug Lygus hesperus.</title>
        <authorList>
            <person name="Hull J.J."/>
            <person name="Chaney K."/>
            <person name="Geib S.M."/>
            <person name="Fabrick J.A."/>
            <person name="Brent C.S."/>
            <person name="Walsh D."/>
            <person name="Lavine L.C."/>
        </authorList>
    </citation>
    <scope>NUCLEOTIDE SEQUENCE</scope>
</reference>
<dbReference type="InterPro" id="IPR007319">
    <property type="entry name" value="WDR36/Utp21_C"/>
</dbReference>
<dbReference type="PROSITE" id="PS50294">
    <property type="entry name" value="WD_REPEATS_REGION"/>
    <property type="match status" value="2"/>
</dbReference>
<feature type="domain" description="WDR36/Utp21 C-terminal" evidence="5">
    <location>
        <begin position="691"/>
        <end position="887"/>
    </location>
</feature>
<dbReference type="Pfam" id="PF25171">
    <property type="entry name" value="Beta-prop_WDR36-Utp21_1st"/>
    <property type="match status" value="1"/>
</dbReference>